<feature type="region of interest" description="Disordered" evidence="1">
    <location>
        <begin position="58"/>
        <end position="81"/>
    </location>
</feature>
<dbReference type="InterPro" id="IPR020103">
    <property type="entry name" value="PsdUridine_synth_cat_dom_sf"/>
</dbReference>
<protein>
    <submittedName>
        <fullName evidence="2">Uncharacterized protein</fullName>
    </submittedName>
</protein>
<dbReference type="SUPFAM" id="SSF55120">
    <property type="entry name" value="Pseudouridine synthase"/>
    <property type="match status" value="1"/>
</dbReference>
<accession>A0AAV8UK20</accession>
<dbReference type="GO" id="GO:0009982">
    <property type="term" value="F:pseudouridine synthase activity"/>
    <property type="evidence" value="ECO:0007669"/>
    <property type="project" value="InterPro"/>
</dbReference>
<reference evidence="2 3" key="1">
    <citation type="journal article" date="2023" name="Nat. Commun.">
        <title>Origin of minicircular mitochondrial genomes in red algae.</title>
        <authorList>
            <person name="Lee Y."/>
            <person name="Cho C.H."/>
            <person name="Lee Y.M."/>
            <person name="Park S.I."/>
            <person name="Yang J.H."/>
            <person name="West J.A."/>
            <person name="Bhattacharya D."/>
            <person name="Yoon H.S."/>
        </authorList>
    </citation>
    <scope>NUCLEOTIDE SEQUENCE [LARGE SCALE GENOMIC DNA]</scope>
    <source>
        <strain evidence="2 3">CCMP1338</strain>
        <tissue evidence="2">Whole cell</tissue>
    </source>
</reference>
<dbReference type="Proteomes" id="UP001157974">
    <property type="component" value="Unassembled WGS sequence"/>
</dbReference>
<evidence type="ECO:0000256" key="1">
    <source>
        <dbReference type="SAM" id="MobiDB-lite"/>
    </source>
</evidence>
<sequence>MSTRKLVEKIPLRRGIFTLRTSANRLAPGAPRRVAGKSPQEVFRLVRITKDASIVPVDSDDARQAEPPSGKFNVGSLEADGEDPTSWRNRALLARTRHFFRPRGLLVVSKPAGLPSEVITRGVVSLVEQIPRPSAVHVDYEGQPTVKKTRIKVGKGLGERCEGLLLYGFGAESTIVALSRHFFPLKYRVTLTLGLETSNFEANGQFPRNHAFEHVSKENFLRELEQAINVPHDQIRKLASVGIREWGGDLRNTNDNAVNLGGSDIDKLLAVSPSQSNRELVEERLPVDDRKDLDFQPEWGAWEVSQAKIVQFDPPNVIVDLSTVGDSWRPMFHLIARRLGTYATMTKVVRTGYGPFHLSDGVNFSGLQSPGDILAASEAAVEKYSSAYGDQDNHTSCLVRQRNMEREMQDLYARKKQRRLTSKLSRRQSFLRIVEETRKGPYAHRLKRLTRHETLKGRESSI</sequence>
<proteinExistence type="predicted"/>
<dbReference type="GO" id="GO:0001522">
    <property type="term" value="P:pseudouridine synthesis"/>
    <property type="evidence" value="ECO:0007669"/>
    <property type="project" value="InterPro"/>
</dbReference>
<dbReference type="EMBL" id="JAMWBK010000010">
    <property type="protein sequence ID" value="KAJ8901682.1"/>
    <property type="molecule type" value="Genomic_DNA"/>
</dbReference>
<dbReference type="Gene3D" id="3.30.2350.10">
    <property type="entry name" value="Pseudouridine synthase"/>
    <property type="match status" value="1"/>
</dbReference>
<comment type="caution">
    <text evidence="2">The sequence shown here is derived from an EMBL/GenBank/DDBJ whole genome shotgun (WGS) entry which is preliminary data.</text>
</comment>
<organism evidence="2 3">
    <name type="scientific">Rhodosorus marinus</name>
    <dbReference type="NCBI Taxonomy" id="101924"/>
    <lineage>
        <taxon>Eukaryota</taxon>
        <taxon>Rhodophyta</taxon>
        <taxon>Stylonematophyceae</taxon>
        <taxon>Stylonematales</taxon>
        <taxon>Stylonemataceae</taxon>
        <taxon>Rhodosorus</taxon>
    </lineage>
</organism>
<dbReference type="AlphaFoldDB" id="A0AAV8UK20"/>
<name>A0AAV8UK20_9RHOD</name>
<evidence type="ECO:0000313" key="2">
    <source>
        <dbReference type="EMBL" id="KAJ8901682.1"/>
    </source>
</evidence>
<keyword evidence="3" id="KW-1185">Reference proteome</keyword>
<gene>
    <name evidence="2" type="ORF">NDN08_003888</name>
</gene>
<evidence type="ECO:0000313" key="3">
    <source>
        <dbReference type="Proteomes" id="UP001157974"/>
    </source>
</evidence>
<dbReference type="GO" id="GO:0003723">
    <property type="term" value="F:RNA binding"/>
    <property type="evidence" value="ECO:0007669"/>
    <property type="project" value="InterPro"/>
</dbReference>